<keyword evidence="4" id="KW-1185">Reference proteome</keyword>
<dbReference type="InterPro" id="IPR036390">
    <property type="entry name" value="WH_DNA-bd_sf"/>
</dbReference>
<evidence type="ECO:0000313" key="4">
    <source>
        <dbReference type="Proteomes" id="UP000053621"/>
    </source>
</evidence>
<sequence length="207" mass="22566">MSNRRVDEDKRATLRRFAALGAATPLVGLGGGDDGEDDSSGSSDARDAIVGYVASTPGAHFSKVRDDLQLGTGETQYHLRNLVDDDTLEVRRDGDYKRFFPASRFSEFEQVALGYLRRDTPRGMLVHLLRDPDATGSELADRLGVSRATVSTYAKELDAVGLLSREDGYAVRNPETVITLLIRYADSFGSDAAAFADDAAELIRFDP</sequence>
<proteinExistence type="predicted"/>
<dbReference type="Gene3D" id="1.10.10.10">
    <property type="entry name" value="Winged helix-like DNA-binding domain superfamily/Winged helix DNA-binding domain"/>
    <property type="match status" value="2"/>
</dbReference>
<dbReference type="InterPro" id="IPR000835">
    <property type="entry name" value="HTH_MarR-typ"/>
</dbReference>
<reference evidence="3" key="1">
    <citation type="submission" date="2017-08" db="EMBL/GenBank/DDBJ databases">
        <title>Haloferax marisrubri sp. nov., isolated from the Discovery deep brine-seawater interface in the Red Sea.</title>
        <authorList>
            <person name="Zhang G."/>
            <person name="Stingl U."/>
        </authorList>
    </citation>
    <scope>NUCLEOTIDE SEQUENCE [LARGE SCALE GENOMIC DNA]</scope>
    <source>
        <strain evidence="3">SB3</strain>
    </source>
</reference>
<dbReference type="Proteomes" id="UP000053621">
    <property type="component" value="Unassembled WGS sequence"/>
</dbReference>
<dbReference type="InterPro" id="IPR011991">
    <property type="entry name" value="ArsR-like_HTH"/>
</dbReference>
<feature type="domain" description="HVO-0163 N-terminal HTH" evidence="2">
    <location>
        <begin position="43"/>
        <end position="113"/>
    </location>
</feature>
<dbReference type="PANTHER" id="PTHR36216:SF1">
    <property type="entry name" value="HTH ARSR-TYPE DOMAIN-CONTAINING PROTEIN"/>
    <property type="match status" value="1"/>
</dbReference>
<dbReference type="InterPro" id="IPR036388">
    <property type="entry name" value="WH-like_DNA-bd_sf"/>
</dbReference>
<dbReference type="PANTHER" id="PTHR36216">
    <property type="entry name" value="TRANSCRIPTIONAL REGULATOR, TRMB"/>
    <property type="match status" value="1"/>
</dbReference>
<dbReference type="EMBL" id="LOPW02000001">
    <property type="protein sequence ID" value="POG57338.1"/>
    <property type="molecule type" value="Genomic_DNA"/>
</dbReference>
<organism evidence="3 4">
    <name type="scientific">Haloferax marisrubri</name>
    <dbReference type="NCBI Taxonomy" id="1544719"/>
    <lineage>
        <taxon>Archaea</taxon>
        <taxon>Methanobacteriati</taxon>
        <taxon>Methanobacteriota</taxon>
        <taxon>Stenosarchaea group</taxon>
        <taxon>Halobacteria</taxon>
        <taxon>Halobacteriales</taxon>
        <taxon>Haloferacaceae</taxon>
        <taxon>Haloferax</taxon>
    </lineage>
</organism>
<evidence type="ECO:0000259" key="2">
    <source>
        <dbReference type="Pfam" id="PF24266"/>
    </source>
</evidence>
<dbReference type="GO" id="GO:0003700">
    <property type="term" value="F:DNA-binding transcription factor activity"/>
    <property type="evidence" value="ECO:0007669"/>
    <property type="project" value="InterPro"/>
</dbReference>
<dbReference type="SUPFAM" id="SSF46785">
    <property type="entry name" value="Winged helix' DNA-binding domain"/>
    <property type="match status" value="1"/>
</dbReference>
<dbReference type="OrthoDB" id="156316at2157"/>
<dbReference type="InterPro" id="IPR056504">
    <property type="entry name" value="HTH_HVO_0163_N"/>
</dbReference>
<gene>
    <name evidence="3" type="ORF">AUR65_000250</name>
</gene>
<comment type="caution">
    <text evidence="3">The sequence shown here is derived from an EMBL/GenBank/DDBJ whole genome shotgun (WGS) entry which is preliminary data.</text>
</comment>
<dbReference type="Pfam" id="PF24266">
    <property type="entry name" value="HTH_HVO_0163_N"/>
    <property type="match status" value="1"/>
</dbReference>
<dbReference type="RefSeq" id="WP_058565817.1">
    <property type="nucleotide sequence ID" value="NZ_LOPW02000001.1"/>
</dbReference>
<evidence type="ECO:0000313" key="3">
    <source>
        <dbReference type="EMBL" id="POG57338.1"/>
    </source>
</evidence>
<protein>
    <submittedName>
        <fullName evidence="3">MarR family transcriptional regulator</fullName>
    </submittedName>
</protein>
<dbReference type="Pfam" id="PF12802">
    <property type="entry name" value="MarR_2"/>
    <property type="match status" value="1"/>
</dbReference>
<feature type="domain" description="HTH marR-type" evidence="1">
    <location>
        <begin position="124"/>
        <end position="167"/>
    </location>
</feature>
<evidence type="ECO:0000259" key="1">
    <source>
        <dbReference type="Pfam" id="PF12802"/>
    </source>
</evidence>
<dbReference type="AlphaFoldDB" id="A0A2P4NWA5"/>
<accession>A0A2P4NWA5</accession>
<dbReference type="CDD" id="cd00090">
    <property type="entry name" value="HTH_ARSR"/>
    <property type="match status" value="1"/>
</dbReference>
<name>A0A2P4NWA5_9EURY</name>